<feature type="compositionally biased region" description="Basic and acidic residues" evidence="1">
    <location>
        <begin position="23"/>
        <end position="33"/>
    </location>
</feature>
<gene>
    <name evidence="3" type="ORF">TSUD_394110</name>
</gene>
<dbReference type="GO" id="GO:0003676">
    <property type="term" value="F:nucleic acid binding"/>
    <property type="evidence" value="ECO:0007669"/>
    <property type="project" value="InterPro"/>
</dbReference>
<dbReference type="InterPro" id="IPR050951">
    <property type="entry name" value="Retrovirus_Pol_polyprotein"/>
</dbReference>
<dbReference type="Gene3D" id="3.30.420.10">
    <property type="entry name" value="Ribonuclease H-like superfamily/Ribonuclease H"/>
    <property type="match status" value="1"/>
</dbReference>
<feature type="region of interest" description="Disordered" evidence="1">
    <location>
        <begin position="148"/>
        <end position="198"/>
    </location>
</feature>
<dbReference type="Pfam" id="PF03732">
    <property type="entry name" value="Retrotrans_gag"/>
    <property type="match status" value="1"/>
</dbReference>
<dbReference type="InterPro" id="IPR012337">
    <property type="entry name" value="RNaseH-like_sf"/>
</dbReference>
<dbReference type="InterPro" id="IPR005162">
    <property type="entry name" value="Retrotrans_gag_dom"/>
</dbReference>
<feature type="domain" description="Integrase catalytic" evidence="2">
    <location>
        <begin position="485"/>
        <end position="644"/>
    </location>
</feature>
<dbReference type="Proteomes" id="UP000242715">
    <property type="component" value="Unassembled WGS sequence"/>
</dbReference>
<feature type="region of interest" description="Disordered" evidence="1">
    <location>
        <begin position="432"/>
        <end position="456"/>
    </location>
</feature>
<dbReference type="InterPro" id="IPR001584">
    <property type="entry name" value="Integrase_cat-core"/>
</dbReference>
<evidence type="ECO:0000259" key="2">
    <source>
        <dbReference type="PROSITE" id="PS50994"/>
    </source>
</evidence>
<keyword evidence="4" id="KW-1185">Reference proteome</keyword>
<dbReference type="EMBL" id="DF973562">
    <property type="protein sequence ID" value="GAU34620.1"/>
    <property type="molecule type" value="Genomic_DNA"/>
</dbReference>
<organism evidence="3 4">
    <name type="scientific">Trifolium subterraneum</name>
    <name type="common">Subterranean clover</name>
    <dbReference type="NCBI Taxonomy" id="3900"/>
    <lineage>
        <taxon>Eukaryota</taxon>
        <taxon>Viridiplantae</taxon>
        <taxon>Streptophyta</taxon>
        <taxon>Embryophyta</taxon>
        <taxon>Tracheophyta</taxon>
        <taxon>Spermatophyta</taxon>
        <taxon>Magnoliopsida</taxon>
        <taxon>eudicotyledons</taxon>
        <taxon>Gunneridae</taxon>
        <taxon>Pentapetalae</taxon>
        <taxon>rosids</taxon>
        <taxon>fabids</taxon>
        <taxon>Fabales</taxon>
        <taxon>Fabaceae</taxon>
        <taxon>Papilionoideae</taxon>
        <taxon>50 kb inversion clade</taxon>
        <taxon>NPAAA clade</taxon>
        <taxon>Hologalegina</taxon>
        <taxon>IRL clade</taxon>
        <taxon>Trifolieae</taxon>
        <taxon>Trifolium</taxon>
    </lineage>
</organism>
<dbReference type="PANTHER" id="PTHR37984:SF5">
    <property type="entry name" value="PROTEIN NYNRIN-LIKE"/>
    <property type="match status" value="1"/>
</dbReference>
<dbReference type="InterPro" id="IPR036397">
    <property type="entry name" value="RNaseH_sf"/>
</dbReference>
<dbReference type="GO" id="GO:0015074">
    <property type="term" value="P:DNA integration"/>
    <property type="evidence" value="ECO:0007669"/>
    <property type="project" value="InterPro"/>
</dbReference>
<dbReference type="PANTHER" id="PTHR37984">
    <property type="entry name" value="PROTEIN CBG26694"/>
    <property type="match status" value="1"/>
</dbReference>
<dbReference type="Pfam" id="PF00665">
    <property type="entry name" value="rve"/>
    <property type="match status" value="1"/>
</dbReference>
<evidence type="ECO:0000313" key="4">
    <source>
        <dbReference type="Proteomes" id="UP000242715"/>
    </source>
</evidence>
<dbReference type="PROSITE" id="PS50994">
    <property type="entry name" value="INTEGRASE"/>
    <property type="match status" value="1"/>
</dbReference>
<feature type="region of interest" description="Disordered" evidence="1">
    <location>
        <begin position="1"/>
        <end position="73"/>
    </location>
</feature>
<evidence type="ECO:0000256" key="1">
    <source>
        <dbReference type="SAM" id="MobiDB-lite"/>
    </source>
</evidence>
<sequence>MTTLNAGGPVLMPVDDNDQLIPETDHRDGRETSPESDDEDAVQFLSERKKGKQSQIAPGKSATAPQPNSPRVTENAALLDALCETIRTVNEAERSESPPARRVGTSQRRPVLERFQPQVQKRNRTLPREDSVAQTNKRGKAIALFEQRPRSPPWRKEIRLGGMTQGSRGDDYQYRRENSPRREETPTHSPGLSDDEVYKSPLSRQIMDLELPRALQKPPQLGKYDGLTDPDIHIQNIDAILNYQAVRGGIKCRIFPTTLVEGAMAWYRSLPQGSITSWNDLCKQFTSHFTASRKHPKTEANLESVRQGPNETLRSYIERFNKEVVQVDVTDDMKKYLMRKNLRDGTKFKEMVAIEKPATWDEILYKAQAYMQFEEETMADAMRYSRTEDNHPPREQGNKNGDKRNGDRRGHCIQLNDAIEILIRNGKLKDYVKRKENPRQEKKREDTPDEEPKASGEKNVALAIWRPEDLYTMVISGGVFDKHIVGSVKRKFEELITAYSGMAVTLGKPKTSSFYLSFTKWVEAEPLSEITSFRILRFFKRDILCRFGIPQAVVTDNGTQFTDKTFRGFLAKINTKHHFTSVEHPQTNGQAEAANRVILRGLRRRLGDAKKQWVEELPHVLWAYRTTPHSTTGETPFRLAYGTEAVIPVEIGEPSCRTEAPLDEEMNDKTDNGAYHLETLQGKEIPRTWNAQKHPRSSKILMVNSELRTRAEPLPDEDNSGNELHRRRAITKHPARDGMFRSWDEHIHVLGSALA</sequence>
<reference evidence="4" key="1">
    <citation type="journal article" date="2017" name="Front. Plant Sci.">
        <title>Climate Clever Clovers: New Paradigm to Reduce the Environmental Footprint of Ruminants by Breeding Low Methanogenic Forages Utilizing Haplotype Variation.</title>
        <authorList>
            <person name="Kaur P."/>
            <person name="Appels R."/>
            <person name="Bayer P.E."/>
            <person name="Keeble-Gagnere G."/>
            <person name="Wang J."/>
            <person name="Hirakawa H."/>
            <person name="Shirasawa K."/>
            <person name="Vercoe P."/>
            <person name="Stefanova K."/>
            <person name="Durmic Z."/>
            <person name="Nichols P."/>
            <person name="Revell C."/>
            <person name="Isobe S.N."/>
            <person name="Edwards D."/>
            <person name="Erskine W."/>
        </authorList>
    </citation>
    <scope>NUCLEOTIDE SEQUENCE [LARGE SCALE GENOMIC DNA]</scope>
    <source>
        <strain evidence="4">cv. Daliak</strain>
    </source>
</reference>
<feature type="compositionally biased region" description="Basic and acidic residues" evidence="1">
    <location>
        <begin position="168"/>
        <end position="186"/>
    </location>
</feature>
<proteinExistence type="predicted"/>
<feature type="region of interest" description="Disordered" evidence="1">
    <location>
        <begin position="386"/>
        <end position="410"/>
    </location>
</feature>
<evidence type="ECO:0000313" key="3">
    <source>
        <dbReference type="EMBL" id="GAU34620.1"/>
    </source>
</evidence>
<accession>A0A2Z6NDZ4</accession>
<dbReference type="SUPFAM" id="SSF53098">
    <property type="entry name" value="Ribonuclease H-like"/>
    <property type="match status" value="1"/>
</dbReference>
<protein>
    <recommendedName>
        <fullName evidence="2">Integrase catalytic domain-containing protein</fullName>
    </recommendedName>
</protein>
<feature type="compositionally biased region" description="Polar residues" evidence="1">
    <location>
        <begin position="63"/>
        <end position="72"/>
    </location>
</feature>
<name>A0A2Z6NDZ4_TRISU</name>
<dbReference type="OrthoDB" id="6433241at2759"/>
<dbReference type="AlphaFoldDB" id="A0A2Z6NDZ4"/>